<proteinExistence type="predicted"/>
<reference evidence="1 2" key="2">
    <citation type="journal article" date="2022" name="Mol. Ecol. Resour.">
        <title>The genomes of chicory, endive, great burdock and yacon provide insights into Asteraceae paleo-polyploidization history and plant inulin production.</title>
        <authorList>
            <person name="Fan W."/>
            <person name="Wang S."/>
            <person name="Wang H."/>
            <person name="Wang A."/>
            <person name="Jiang F."/>
            <person name="Liu H."/>
            <person name="Zhao H."/>
            <person name="Xu D."/>
            <person name="Zhang Y."/>
        </authorList>
    </citation>
    <scope>NUCLEOTIDE SEQUENCE [LARGE SCALE GENOMIC DNA]</scope>
    <source>
        <strain evidence="2">cv. Yunnan</strain>
        <tissue evidence="1">Leaves</tissue>
    </source>
</reference>
<dbReference type="Proteomes" id="UP001056120">
    <property type="component" value="Linkage Group LG08"/>
</dbReference>
<accession>A0ACB9IGS9</accession>
<reference evidence="2" key="1">
    <citation type="journal article" date="2022" name="Mol. Ecol. Resour.">
        <title>The genomes of chicory, endive, great burdock and yacon provide insights into Asteraceae palaeo-polyploidization history and plant inulin production.</title>
        <authorList>
            <person name="Fan W."/>
            <person name="Wang S."/>
            <person name="Wang H."/>
            <person name="Wang A."/>
            <person name="Jiang F."/>
            <person name="Liu H."/>
            <person name="Zhao H."/>
            <person name="Xu D."/>
            <person name="Zhang Y."/>
        </authorList>
    </citation>
    <scope>NUCLEOTIDE SEQUENCE [LARGE SCALE GENOMIC DNA]</scope>
    <source>
        <strain evidence="2">cv. Yunnan</strain>
    </source>
</reference>
<name>A0ACB9IGS9_9ASTR</name>
<evidence type="ECO:0000313" key="1">
    <source>
        <dbReference type="EMBL" id="KAI3807277.1"/>
    </source>
</evidence>
<sequence>MESPETMEGEVMTADGWQWVFNNKHMARFNRNVIKIPPLPSKQSEDRKRAKKDVTLEDLKVVIVGPMIVFLRTESICDRFSCREQREEKKEFMVEEGVVWREVEIAQRDVTSFPGESCYRGFMGVEVKYMGGQWVLLEFTSIESVQRFEASYEVKYLVHVHEVSHRVHVLFKEEEEEVGSVDEIVSLDGEEELVGVGFEGRGIGRCRF</sequence>
<protein>
    <submittedName>
        <fullName evidence="1">Uncharacterized protein</fullName>
    </submittedName>
</protein>
<evidence type="ECO:0000313" key="2">
    <source>
        <dbReference type="Proteomes" id="UP001056120"/>
    </source>
</evidence>
<comment type="caution">
    <text evidence="1">The sequence shown here is derived from an EMBL/GenBank/DDBJ whole genome shotgun (WGS) entry which is preliminary data.</text>
</comment>
<keyword evidence="2" id="KW-1185">Reference proteome</keyword>
<gene>
    <name evidence="1" type="ORF">L1987_23203</name>
</gene>
<dbReference type="EMBL" id="CM042025">
    <property type="protein sequence ID" value="KAI3807277.1"/>
    <property type="molecule type" value="Genomic_DNA"/>
</dbReference>
<organism evidence="1 2">
    <name type="scientific">Smallanthus sonchifolius</name>
    <dbReference type="NCBI Taxonomy" id="185202"/>
    <lineage>
        <taxon>Eukaryota</taxon>
        <taxon>Viridiplantae</taxon>
        <taxon>Streptophyta</taxon>
        <taxon>Embryophyta</taxon>
        <taxon>Tracheophyta</taxon>
        <taxon>Spermatophyta</taxon>
        <taxon>Magnoliopsida</taxon>
        <taxon>eudicotyledons</taxon>
        <taxon>Gunneridae</taxon>
        <taxon>Pentapetalae</taxon>
        <taxon>asterids</taxon>
        <taxon>campanulids</taxon>
        <taxon>Asterales</taxon>
        <taxon>Asteraceae</taxon>
        <taxon>Asteroideae</taxon>
        <taxon>Heliantheae alliance</taxon>
        <taxon>Millerieae</taxon>
        <taxon>Smallanthus</taxon>
    </lineage>
</organism>